<protein>
    <recommendedName>
        <fullName evidence="3">Secreted protein</fullName>
    </recommendedName>
</protein>
<dbReference type="Proteomes" id="UP001054945">
    <property type="component" value="Unassembled WGS sequence"/>
</dbReference>
<evidence type="ECO:0000313" key="1">
    <source>
        <dbReference type="EMBL" id="GIY43203.1"/>
    </source>
</evidence>
<organism evidence="1 2">
    <name type="scientific">Caerostris extrusa</name>
    <name type="common">Bark spider</name>
    <name type="synonym">Caerostris bankana</name>
    <dbReference type="NCBI Taxonomy" id="172846"/>
    <lineage>
        <taxon>Eukaryota</taxon>
        <taxon>Metazoa</taxon>
        <taxon>Ecdysozoa</taxon>
        <taxon>Arthropoda</taxon>
        <taxon>Chelicerata</taxon>
        <taxon>Arachnida</taxon>
        <taxon>Araneae</taxon>
        <taxon>Araneomorphae</taxon>
        <taxon>Entelegynae</taxon>
        <taxon>Araneoidea</taxon>
        <taxon>Araneidae</taxon>
        <taxon>Caerostris</taxon>
    </lineage>
</organism>
<evidence type="ECO:0008006" key="3">
    <source>
        <dbReference type="Google" id="ProtNLM"/>
    </source>
</evidence>
<accession>A0AAV4TGU4</accession>
<evidence type="ECO:0000313" key="2">
    <source>
        <dbReference type="Proteomes" id="UP001054945"/>
    </source>
</evidence>
<proteinExistence type="predicted"/>
<gene>
    <name evidence="1" type="ORF">CEXT_636971</name>
</gene>
<name>A0AAV4TGU4_CAEEX</name>
<keyword evidence="2" id="KW-1185">Reference proteome</keyword>
<sequence length="94" mass="10923">MRYTCERFEKLFIASTLFTRYLVQCALLVMSRWLSVQLPASLVQQDRSSWILFESGVPFQSNPEYIQRSNLHANKREAVSQISHHGWGIISESC</sequence>
<dbReference type="AlphaFoldDB" id="A0AAV4TGU4"/>
<comment type="caution">
    <text evidence="1">The sequence shown here is derived from an EMBL/GenBank/DDBJ whole genome shotgun (WGS) entry which is preliminary data.</text>
</comment>
<dbReference type="EMBL" id="BPLR01010947">
    <property type="protein sequence ID" value="GIY43203.1"/>
    <property type="molecule type" value="Genomic_DNA"/>
</dbReference>
<reference evidence="1 2" key="1">
    <citation type="submission" date="2021-06" db="EMBL/GenBank/DDBJ databases">
        <title>Caerostris extrusa draft genome.</title>
        <authorList>
            <person name="Kono N."/>
            <person name="Arakawa K."/>
        </authorList>
    </citation>
    <scope>NUCLEOTIDE SEQUENCE [LARGE SCALE GENOMIC DNA]</scope>
</reference>